<dbReference type="Gene3D" id="3.40.50.300">
    <property type="entry name" value="P-loop containing nucleotide triphosphate hydrolases"/>
    <property type="match status" value="1"/>
</dbReference>
<dbReference type="Gene3D" id="1.10.287.890">
    <property type="entry name" value="Crystal structure of tRNA isopentenylpyrophosphate transferase (bh2366) domain"/>
    <property type="match status" value="1"/>
</dbReference>
<reference evidence="6 7" key="1">
    <citation type="submission" date="2024-01" db="EMBL/GenBank/DDBJ databases">
        <title>Genome assemblies of Stephania.</title>
        <authorList>
            <person name="Yang L."/>
        </authorList>
    </citation>
    <scope>NUCLEOTIDE SEQUENCE [LARGE SCALE GENOMIC DNA]</scope>
    <source>
        <strain evidence="6">QJT</strain>
        <tissue evidence="6">Leaf</tissue>
    </source>
</reference>
<dbReference type="InterPro" id="IPR039657">
    <property type="entry name" value="Dimethylallyltransferase"/>
</dbReference>
<keyword evidence="5" id="KW-0067">ATP-binding</keyword>
<keyword evidence="7" id="KW-1185">Reference proteome</keyword>
<comment type="caution">
    <text evidence="6">The sequence shown here is derived from an EMBL/GenBank/DDBJ whole genome shotgun (WGS) entry which is preliminary data.</text>
</comment>
<sequence length="271" mass="30172">MTTKENNKIVVIMGSTGVGKSKLSIELATSFPSEIINCDKMQVYTGLDVTTNKLTPREQLGVPHHLLAHVDPAVSGELSNANFRVAATSTTSQILSRGRIPIAVGGPLSPALRYDCCFIWVDVELPLLFDYLGLRLDDMINGGMFDELAEFYNQYETYTSAPEGLRKSIGVPEFEDYFRRFSSVSRGDESLSGDAMKLMFEEARKATKDNTCELAKMQVEKIKRLKGIGWDIQRLDATEVFKAMLASDNKRAVELWNKDVAEPAIKIVEAF</sequence>
<dbReference type="PANTHER" id="PTHR11088:SF86">
    <property type="entry name" value="ADENYLATE ISOPENTENYLTRANSFERASE 4-RELATED"/>
    <property type="match status" value="1"/>
</dbReference>
<evidence type="ECO:0008006" key="8">
    <source>
        <dbReference type="Google" id="ProtNLM"/>
    </source>
</evidence>
<gene>
    <name evidence="6" type="ORF">Sjap_014897</name>
</gene>
<evidence type="ECO:0000256" key="3">
    <source>
        <dbReference type="ARBA" id="ARBA00022712"/>
    </source>
</evidence>
<evidence type="ECO:0000256" key="1">
    <source>
        <dbReference type="ARBA" id="ARBA00005842"/>
    </source>
</evidence>
<evidence type="ECO:0000256" key="4">
    <source>
        <dbReference type="ARBA" id="ARBA00022741"/>
    </source>
</evidence>
<accession>A0AAP0IIX6</accession>
<dbReference type="Pfam" id="PF01715">
    <property type="entry name" value="IPPT"/>
    <property type="match status" value="2"/>
</dbReference>
<evidence type="ECO:0000313" key="6">
    <source>
        <dbReference type="EMBL" id="KAK9115950.1"/>
    </source>
</evidence>
<evidence type="ECO:0000256" key="5">
    <source>
        <dbReference type="ARBA" id="ARBA00022840"/>
    </source>
</evidence>
<keyword evidence="4" id="KW-0547">Nucleotide-binding</keyword>
<dbReference type="GO" id="GO:0005739">
    <property type="term" value="C:mitochondrion"/>
    <property type="evidence" value="ECO:0007669"/>
    <property type="project" value="TreeGrafter"/>
</dbReference>
<dbReference type="GO" id="GO:0009691">
    <property type="term" value="P:cytokinin biosynthetic process"/>
    <property type="evidence" value="ECO:0007669"/>
    <property type="project" value="UniProtKB-KW"/>
</dbReference>
<dbReference type="GO" id="GO:0052381">
    <property type="term" value="F:tRNA dimethylallyltransferase activity"/>
    <property type="evidence" value="ECO:0007669"/>
    <property type="project" value="TreeGrafter"/>
</dbReference>
<comment type="similarity">
    <text evidence="1">Belongs to the IPP transferase family.</text>
</comment>
<dbReference type="InterPro" id="IPR027417">
    <property type="entry name" value="P-loop_NTPase"/>
</dbReference>
<organism evidence="6 7">
    <name type="scientific">Stephania japonica</name>
    <dbReference type="NCBI Taxonomy" id="461633"/>
    <lineage>
        <taxon>Eukaryota</taxon>
        <taxon>Viridiplantae</taxon>
        <taxon>Streptophyta</taxon>
        <taxon>Embryophyta</taxon>
        <taxon>Tracheophyta</taxon>
        <taxon>Spermatophyta</taxon>
        <taxon>Magnoliopsida</taxon>
        <taxon>Ranunculales</taxon>
        <taxon>Menispermaceae</taxon>
        <taxon>Menispermoideae</taxon>
        <taxon>Cissampelideae</taxon>
        <taxon>Stephania</taxon>
    </lineage>
</organism>
<evidence type="ECO:0000256" key="2">
    <source>
        <dbReference type="ARBA" id="ARBA00022679"/>
    </source>
</evidence>
<dbReference type="Proteomes" id="UP001417504">
    <property type="component" value="Unassembled WGS sequence"/>
</dbReference>
<name>A0AAP0IIX6_9MAGN</name>
<keyword evidence="2" id="KW-0808">Transferase</keyword>
<keyword evidence="3" id="KW-0203">Cytokinin biosynthesis</keyword>
<protein>
    <recommendedName>
        <fullName evidence="8">Adenylate isopentenyltransferase</fullName>
    </recommendedName>
</protein>
<proteinExistence type="inferred from homology"/>
<dbReference type="SUPFAM" id="SSF52540">
    <property type="entry name" value="P-loop containing nucleoside triphosphate hydrolases"/>
    <property type="match status" value="1"/>
</dbReference>
<dbReference type="PANTHER" id="PTHR11088">
    <property type="entry name" value="TRNA DIMETHYLALLYLTRANSFERASE"/>
    <property type="match status" value="1"/>
</dbReference>
<dbReference type="EMBL" id="JBBNAE010000006">
    <property type="protein sequence ID" value="KAK9115950.1"/>
    <property type="molecule type" value="Genomic_DNA"/>
</dbReference>
<dbReference type="GO" id="GO:0005524">
    <property type="term" value="F:ATP binding"/>
    <property type="evidence" value="ECO:0007669"/>
    <property type="project" value="UniProtKB-KW"/>
</dbReference>
<dbReference type="GO" id="GO:0006400">
    <property type="term" value="P:tRNA modification"/>
    <property type="evidence" value="ECO:0007669"/>
    <property type="project" value="TreeGrafter"/>
</dbReference>
<evidence type="ECO:0000313" key="7">
    <source>
        <dbReference type="Proteomes" id="UP001417504"/>
    </source>
</evidence>
<dbReference type="AlphaFoldDB" id="A0AAP0IIX6"/>